<feature type="compositionally biased region" description="Basic and acidic residues" evidence="1">
    <location>
        <begin position="85"/>
        <end position="101"/>
    </location>
</feature>
<dbReference type="WBParaSite" id="GPUH_0002344501-mRNA-1">
    <property type="protein sequence ID" value="GPUH_0002344501-mRNA-1"/>
    <property type="gene ID" value="GPUH_0002344501"/>
</dbReference>
<dbReference type="OrthoDB" id="5859120at2759"/>
<reference evidence="5" key="1">
    <citation type="submission" date="2016-06" db="UniProtKB">
        <authorList>
            <consortium name="WormBaseParasite"/>
        </authorList>
    </citation>
    <scope>IDENTIFICATION</scope>
</reference>
<dbReference type="Pfam" id="PF07529">
    <property type="entry name" value="HSA"/>
    <property type="match status" value="1"/>
</dbReference>
<dbReference type="InterPro" id="IPR014012">
    <property type="entry name" value="HSA_dom"/>
</dbReference>
<evidence type="ECO:0000313" key="5">
    <source>
        <dbReference type="WBParaSite" id="GPUH_0002344501-mRNA-1"/>
    </source>
</evidence>
<dbReference type="EMBL" id="UYRT01097779">
    <property type="protein sequence ID" value="VDN41446.1"/>
    <property type="molecule type" value="Genomic_DNA"/>
</dbReference>
<name>A0A183ER24_9BILA</name>
<gene>
    <name evidence="3" type="ORF">GPUH_LOCUS23417</name>
</gene>
<keyword evidence="4" id="KW-1185">Reference proteome</keyword>
<evidence type="ECO:0000256" key="1">
    <source>
        <dbReference type="SAM" id="MobiDB-lite"/>
    </source>
</evidence>
<evidence type="ECO:0000259" key="2">
    <source>
        <dbReference type="Pfam" id="PF07529"/>
    </source>
</evidence>
<accession>A0A183ER24</accession>
<evidence type="ECO:0000313" key="4">
    <source>
        <dbReference type="Proteomes" id="UP000271098"/>
    </source>
</evidence>
<sequence>MLDKQFYRIQNRIGARIQFLSNLPANMSKHLALKAEIELRALRLLQLQTQVRTEVLSHLKKDTTLETALNPYAYRRTKRQTLREARVTEKLEKQQKLEQERRRRQKHNELLQAILQHGKEFKDFHRNTLVGFSLQSN</sequence>
<feature type="region of interest" description="Disordered" evidence="1">
    <location>
        <begin position="85"/>
        <end position="104"/>
    </location>
</feature>
<proteinExistence type="predicted"/>
<protein>
    <submittedName>
        <fullName evidence="5">HSA domain-containing protein</fullName>
    </submittedName>
</protein>
<feature type="domain" description="HSA" evidence="2">
    <location>
        <begin position="97"/>
        <end position="128"/>
    </location>
</feature>
<dbReference type="Proteomes" id="UP000271098">
    <property type="component" value="Unassembled WGS sequence"/>
</dbReference>
<organism evidence="5">
    <name type="scientific">Gongylonema pulchrum</name>
    <dbReference type="NCBI Taxonomy" id="637853"/>
    <lineage>
        <taxon>Eukaryota</taxon>
        <taxon>Metazoa</taxon>
        <taxon>Ecdysozoa</taxon>
        <taxon>Nematoda</taxon>
        <taxon>Chromadorea</taxon>
        <taxon>Rhabditida</taxon>
        <taxon>Spirurina</taxon>
        <taxon>Spiruromorpha</taxon>
        <taxon>Spiruroidea</taxon>
        <taxon>Gongylonematidae</taxon>
        <taxon>Gongylonema</taxon>
    </lineage>
</organism>
<reference evidence="3 4" key="2">
    <citation type="submission" date="2018-11" db="EMBL/GenBank/DDBJ databases">
        <authorList>
            <consortium name="Pathogen Informatics"/>
        </authorList>
    </citation>
    <scope>NUCLEOTIDE SEQUENCE [LARGE SCALE GENOMIC DNA]</scope>
</reference>
<dbReference type="AlphaFoldDB" id="A0A183ER24"/>
<evidence type="ECO:0000313" key="3">
    <source>
        <dbReference type="EMBL" id="VDN41446.1"/>
    </source>
</evidence>